<dbReference type="Gene3D" id="3.40.190.290">
    <property type="match status" value="1"/>
</dbReference>
<keyword evidence="3" id="KW-0238">DNA-binding</keyword>
<keyword evidence="4" id="KW-0804">Transcription</keyword>
<name>A0A1A7NUK7_9PAST</name>
<evidence type="ECO:0000313" key="6">
    <source>
        <dbReference type="EMBL" id="OBW92704.1"/>
    </source>
</evidence>
<reference evidence="6 7" key="1">
    <citation type="submission" date="2014-11" db="EMBL/GenBank/DDBJ databases">
        <title>Pan-genome of Gallibacterium spp.</title>
        <authorList>
            <person name="Kudirkiene E."/>
            <person name="Bojesen A.M."/>
        </authorList>
    </citation>
    <scope>NUCLEOTIDE SEQUENCE [LARGE SCALE GENOMIC DNA]</scope>
    <source>
        <strain evidence="6 7">F150</strain>
    </source>
</reference>
<dbReference type="SUPFAM" id="SSF46785">
    <property type="entry name" value="Winged helix' DNA-binding domain"/>
    <property type="match status" value="1"/>
</dbReference>
<comment type="similarity">
    <text evidence="1">Belongs to the LysR transcriptional regulatory family.</text>
</comment>
<dbReference type="EMBL" id="JTJL01000045">
    <property type="protein sequence ID" value="OBW92704.1"/>
    <property type="molecule type" value="Genomic_DNA"/>
</dbReference>
<dbReference type="GO" id="GO:0043565">
    <property type="term" value="F:sequence-specific DNA binding"/>
    <property type="evidence" value="ECO:0007669"/>
    <property type="project" value="TreeGrafter"/>
</dbReference>
<proteinExistence type="inferred from homology"/>
<evidence type="ECO:0000259" key="5">
    <source>
        <dbReference type="PROSITE" id="PS50931"/>
    </source>
</evidence>
<evidence type="ECO:0000313" key="7">
    <source>
        <dbReference type="Proteomes" id="UP000092649"/>
    </source>
</evidence>
<keyword evidence="2" id="KW-0805">Transcription regulation</keyword>
<dbReference type="PROSITE" id="PS50931">
    <property type="entry name" value="HTH_LYSR"/>
    <property type="match status" value="1"/>
</dbReference>
<sequence>MMENLNELQIFLYVAKQCSFTKAAAHLGVSPSAVSHAIKNLENRLHIKLLQRNTRSVSLTPAGERLANDLTPLMNEIQHSLNALGQYQNSLRGQLKINGTESAFRCLWHKLQQFMQQYPEVKLELISDIRFIDIVAEHFDIGIRLGEDVAKDMIAVKISDDISMAVVGSPSYFAKHNKPLTPADLITHQTIALRLPTYGGLLSWEFLDPQQLNKIIKVQPSDSLVTNSTAIFYQAALSGQGLIWTMQKNVIDDIKSGRLIEVLQDWRMVYQGYHLYYPNRRVNDALFTEFIEAMRL</sequence>
<dbReference type="SUPFAM" id="SSF53850">
    <property type="entry name" value="Periplasmic binding protein-like II"/>
    <property type="match status" value="1"/>
</dbReference>
<dbReference type="Proteomes" id="UP000092649">
    <property type="component" value="Unassembled WGS sequence"/>
</dbReference>
<dbReference type="InterPro" id="IPR036388">
    <property type="entry name" value="WH-like_DNA-bd_sf"/>
</dbReference>
<comment type="caution">
    <text evidence="6">The sequence shown here is derived from an EMBL/GenBank/DDBJ whole genome shotgun (WGS) entry which is preliminary data.</text>
</comment>
<dbReference type="InterPro" id="IPR036390">
    <property type="entry name" value="WH_DNA-bd_sf"/>
</dbReference>
<dbReference type="PANTHER" id="PTHR30537:SF1">
    <property type="entry name" value="HTH-TYPE TRANSCRIPTIONAL REGULATOR PGRR"/>
    <property type="match status" value="1"/>
</dbReference>
<dbReference type="OrthoDB" id="9813056at2"/>
<dbReference type="GO" id="GO:0003700">
    <property type="term" value="F:DNA-binding transcription factor activity"/>
    <property type="evidence" value="ECO:0007669"/>
    <property type="project" value="InterPro"/>
</dbReference>
<evidence type="ECO:0000256" key="3">
    <source>
        <dbReference type="ARBA" id="ARBA00023125"/>
    </source>
</evidence>
<dbReference type="InterPro" id="IPR058163">
    <property type="entry name" value="LysR-type_TF_proteobact-type"/>
</dbReference>
<dbReference type="Pfam" id="PF03466">
    <property type="entry name" value="LysR_substrate"/>
    <property type="match status" value="1"/>
</dbReference>
<dbReference type="InterPro" id="IPR000847">
    <property type="entry name" value="LysR_HTH_N"/>
</dbReference>
<dbReference type="PATRIC" id="fig|505341.3.peg.1700"/>
<dbReference type="Pfam" id="PF00126">
    <property type="entry name" value="HTH_1"/>
    <property type="match status" value="1"/>
</dbReference>
<evidence type="ECO:0000256" key="2">
    <source>
        <dbReference type="ARBA" id="ARBA00023015"/>
    </source>
</evidence>
<evidence type="ECO:0000256" key="1">
    <source>
        <dbReference type="ARBA" id="ARBA00009437"/>
    </source>
</evidence>
<feature type="domain" description="HTH lysR-type" evidence="5">
    <location>
        <begin position="1"/>
        <end position="60"/>
    </location>
</feature>
<organism evidence="6 7">
    <name type="scientific">Gallibacterium salpingitidis</name>
    <dbReference type="NCBI Taxonomy" id="505341"/>
    <lineage>
        <taxon>Bacteria</taxon>
        <taxon>Pseudomonadati</taxon>
        <taxon>Pseudomonadota</taxon>
        <taxon>Gammaproteobacteria</taxon>
        <taxon>Pasteurellales</taxon>
        <taxon>Pasteurellaceae</taxon>
        <taxon>Gallibacterium</taxon>
    </lineage>
</organism>
<protein>
    <submittedName>
        <fullName evidence="6">LysR family transcriptional regulator</fullName>
    </submittedName>
</protein>
<gene>
    <name evidence="6" type="ORF">QS62_08475</name>
</gene>
<evidence type="ECO:0000256" key="4">
    <source>
        <dbReference type="ARBA" id="ARBA00023163"/>
    </source>
</evidence>
<dbReference type="PANTHER" id="PTHR30537">
    <property type="entry name" value="HTH-TYPE TRANSCRIPTIONAL REGULATOR"/>
    <property type="match status" value="1"/>
</dbReference>
<keyword evidence="7" id="KW-1185">Reference proteome</keyword>
<dbReference type="AlphaFoldDB" id="A0A1A7NUK7"/>
<dbReference type="Gene3D" id="1.10.10.10">
    <property type="entry name" value="Winged helix-like DNA-binding domain superfamily/Winged helix DNA-binding domain"/>
    <property type="match status" value="1"/>
</dbReference>
<accession>A0A1A7NUK7</accession>
<dbReference type="InterPro" id="IPR005119">
    <property type="entry name" value="LysR_subst-bd"/>
</dbReference>
<dbReference type="FunFam" id="1.10.10.10:FF:000001">
    <property type="entry name" value="LysR family transcriptional regulator"/>
    <property type="match status" value="1"/>
</dbReference>
<dbReference type="GO" id="GO:0006351">
    <property type="term" value="P:DNA-templated transcription"/>
    <property type="evidence" value="ECO:0007669"/>
    <property type="project" value="TreeGrafter"/>
</dbReference>